<evidence type="ECO:0000313" key="5">
    <source>
        <dbReference type="Proteomes" id="UP000075430"/>
    </source>
</evidence>
<keyword evidence="2" id="KW-0378">Hydrolase</keyword>
<keyword evidence="1" id="KW-0479">Metal-binding</keyword>
<organism evidence="4 5">
    <name type="scientific">Bacillus nakamurai</name>
    <dbReference type="NCBI Taxonomy" id="1793963"/>
    <lineage>
        <taxon>Bacteria</taxon>
        <taxon>Bacillati</taxon>
        <taxon>Bacillota</taxon>
        <taxon>Bacilli</taxon>
        <taxon>Bacillales</taxon>
        <taxon>Bacillaceae</taxon>
        <taxon>Bacillus</taxon>
    </lineage>
</organism>
<evidence type="ECO:0000259" key="3">
    <source>
        <dbReference type="Pfam" id="PF08797"/>
    </source>
</evidence>
<evidence type="ECO:0000256" key="2">
    <source>
        <dbReference type="ARBA" id="ARBA00022801"/>
    </source>
</evidence>
<comment type="caution">
    <text evidence="4">The sequence shown here is derived from an EMBL/GenBank/DDBJ whole genome shotgun (WGS) entry which is preliminary data.</text>
</comment>
<dbReference type="AlphaFoldDB" id="A0A150F2U4"/>
<dbReference type="RefSeq" id="WP_061523209.1">
    <property type="nucleotide sequence ID" value="NZ_JARLZY010000008.1"/>
</dbReference>
<name>A0A150F2U4_9BACI</name>
<dbReference type="GO" id="GO:0003676">
    <property type="term" value="F:nucleic acid binding"/>
    <property type="evidence" value="ECO:0007669"/>
    <property type="project" value="InterPro"/>
</dbReference>
<dbReference type="EMBL" id="LSBA01000038">
    <property type="protein sequence ID" value="KXZ13435.1"/>
    <property type="molecule type" value="Genomic_DNA"/>
</dbReference>
<dbReference type="Proteomes" id="UP000075430">
    <property type="component" value="Unassembled WGS sequence"/>
</dbReference>
<dbReference type="GO" id="GO:0008270">
    <property type="term" value="F:zinc ion binding"/>
    <property type="evidence" value="ECO:0007669"/>
    <property type="project" value="InterPro"/>
</dbReference>
<evidence type="ECO:0000313" key="4">
    <source>
        <dbReference type="EMBL" id="KXZ13435.1"/>
    </source>
</evidence>
<dbReference type="GO" id="GO:0016818">
    <property type="term" value="F:hydrolase activity, acting on acid anhydrides, in phosphorus-containing anhydrides"/>
    <property type="evidence" value="ECO:0007669"/>
    <property type="project" value="InterPro"/>
</dbReference>
<sequence length="212" mass="24832">MGILNFFKKKVKNEQNEDGNNNINTVEVNNETEMISNKENFPILIQETAFSRKYEEESAFFEYIDFKVAGTSHYQKDIKKAIKIENEDSFFFDEKYDGMTNKEILESTFDEPIFIYHNALFSNCDLRLEENNEYDPKAIAVYVNDCKVGHVPRKNFKEGKKYIYDLLKSDIRHPISASLYGGKYKINRDDTSIETGETDYKIECQIVIKTDK</sequence>
<dbReference type="OrthoDB" id="2974059at2"/>
<protein>
    <recommendedName>
        <fullName evidence="3">HIRAN domain-containing protein</fullName>
    </recommendedName>
</protein>
<dbReference type="InterPro" id="IPR014905">
    <property type="entry name" value="HIRAN"/>
</dbReference>
<reference evidence="5" key="1">
    <citation type="submission" date="2016-02" db="EMBL/GenBank/DDBJ databases">
        <authorList>
            <person name="Dunlap C."/>
        </authorList>
    </citation>
    <scope>NUCLEOTIDE SEQUENCE [LARGE SCALE GENOMIC DNA]</scope>
    <source>
        <strain evidence="5">NRRL B-41092</strain>
    </source>
</reference>
<accession>A0A150F2U4</accession>
<dbReference type="Pfam" id="PF08797">
    <property type="entry name" value="HIRAN"/>
    <property type="match status" value="1"/>
</dbReference>
<keyword evidence="5" id="KW-1185">Reference proteome</keyword>
<dbReference type="STRING" id="1793963.AXI58_04685"/>
<dbReference type="Gene3D" id="3.30.70.2330">
    <property type="match status" value="1"/>
</dbReference>
<feature type="domain" description="HIRAN" evidence="3">
    <location>
        <begin position="63"/>
        <end position="157"/>
    </location>
</feature>
<proteinExistence type="predicted"/>
<evidence type="ECO:0000256" key="1">
    <source>
        <dbReference type="ARBA" id="ARBA00022723"/>
    </source>
</evidence>
<gene>
    <name evidence="4" type="ORF">AXI58_04685</name>
</gene>